<dbReference type="Proteomes" id="UP000677228">
    <property type="component" value="Unassembled WGS sequence"/>
</dbReference>
<dbReference type="SUPFAM" id="SSF54427">
    <property type="entry name" value="NTF2-like"/>
    <property type="match status" value="1"/>
</dbReference>
<dbReference type="Proteomes" id="UP000682733">
    <property type="component" value="Unassembled WGS sequence"/>
</dbReference>
<evidence type="ECO:0000313" key="1">
    <source>
        <dbReference type="EMBL" id="CAF0822233.1"/>
    </source>
</evidence>
<proteinExistence type="predicted"/>
<gene>
    <name evidence="1" type="ORF">OVA965_LOCUS5707</name>
    <name evidence="2" type="ORF">TMI583_LOCUS5704</name>
</gene>
<name>A0A8S2D7D4_9BILA</name>
<protein>
    <submittedName>
        <fullName evidence="1">Uncharacterized protein</fullName>
    </submittedName>
</protein>
<dbReference type="EMBL" id="CAJNOK010001635">
    <property type="protein sequence ID" value="CAF0822233.1"/>
    <property type="molecule type" value="Genomic_DNA"/>
</dbReference>
<dbReference type="AlphaFoldDB" id="A0A8S2D7D4"/>
<evidence type="ECO:0000313" key="2">
    <source>
        <dbReference type="EMBL" id="CAF3606551.1"/>
    </source>
</evidence>
<accession>A0A8S2D7D4</accession>
<sequence>MMSSLKLAKIRSNMQNLYVGHKDIFHQIAKGVGGASLSKCIELDHVNMSSEQQTCPIGKLFNCDDTGVVQKNDSTKETIRQEILAASQEWVRRFNTGDYKYTIDTYLPNAKMYPRNTKTPRLPVEQRENIGQWWKTFLDTTGAKNLVYYNVDVKVTGPDSGDLSARWYMSVGSGHIDKETWIKNDGRWSLAFDDFTVEETHSATGAVEEHKSDVMESA</sequence>
<dbReference type="InterPro" id="IPR032710">
    <property type="entry name" value="NTF2-like_dom_sf"/>
</dbReference>
<evidence type="ECO:0000313" key="3">
    <source>
        <dbReference type="Proteomes" id="UP000677228"/>
    </source>
</evidence>
<reference evidence="1" key="1">
    <citation type="submission" date="2021-02" db="EMBL/GenBank/DDBJ databases">
        <authorList>
            <person name="Nowell W R."/>
        </authorList>
    </citation>
    <scope>NUCLEOTIDE SEQUENCE</scope>
</reference>
<organism evidence="1 3">
    <name type="scientific">Didymodactylos carnosus</name>
    <dbReference type="NCBI Taxonomy" id="1234261"/>
    <lineage>
        <taxon>Eukaryota</taxon>
        <taxon>Metazoa</taxon>
        <taxon>Spiralia</taxon>
        <taxon>Gnathifera</taxon>
        <taxon>Rotifera</taxon>
        <taxon>Eurotatoria</taxon>
        <taxon>Bdelloidea</taxon>
        <taxon>Philodinida</taxon>
        <taxon>Philodinidae</taxon>
        <taxon>Didymodactylos</taxon>
    </lineage>
</organism>
<dbReference type="Gene3D" id="3.10.450.50">
    <property type="match status" value="1"/>
</dbReference>
<dbReference type="EMBL" id="CAJOBA010001635">
    <property type="protein sequence ID" value="CAF3606551.1"/>
    <property type="molecule type" value="Genomic_DNA"/>
</dbReference>
<comment type="caution">
    <text evidence="1">The sequence shown here is derived from an EMBL/GenBank/DDBJ whole genome shotgun (WGS) entry which is preliminary data.</text>
</comment>